<keyword evidence="3" id="KW-1185">Reference proteome</keyword>
<dbReference type="eggNOG" id="ENOG502S25N">
    <property type="taxonomic scope" value="Eukaryota"/>
</dbReference>
<dbReference type="AlphaFoldDB" id="A0A022R650"/>
<dbReference type="InterPro" id="IPR036047">
    <property type="entry name" value="F-box-like_dom_sf"/>
</dbReference>
<dbReference type="InterPro" id="IPR017451">
    <property type="entry name" value="F-box-assoc_interact_dom"/>
</dbReference>
<evidence type="ECO:0000313" key="2">
    <source>
        <dbReference type="EMBL" id="EYU35479.1"/>
    </source>
</evidence>
<dbReference type="PANTHER" id="PTHR31111">
    <property type="entry name" value="BNAA05G37150D PROTEIN-RELATED"/>
    <property type="match status" value="1"/>
</dbReference>
<evidence type="ECO:0000313" key="3">
    <source>
        <dbReference type="Proteomes" id="UP000030748"/>
    </source>
</evidence>
<dbReference type="Pfam" id="PF00646">
    <property type="entry name" value="F-box"/>
    <property type="match status" value="1"/>
</dbReference>
<reference evidence="2 3" key="1">
    <citation type="journal article" date="2013" name="Proc. Natl. Acad. Sci. U.S.A.">
        <title>Fine-scale variation in meiotic recombination in Mimulus inferred from population shotgun sequencing.</title>
        <authorList>
            <person name="Hellsten U."/>
            <person name="Wright K.M."/>
            <person name="Jenkins J."/>
            <person name="Shu S."/>
            <person name="Yuan Y."/>
            <person name="Wessler S.R."/>
            <person name="Schmutz J."/>
            <person name="Willis J.H."/>
            <person name="Rokhsar D.S."/>
        </authorList>
    </citation>
    <scope>NUCLEOTIDE SEQUENCE [LARGE SCALE GENOMIC DNA]</scope>
    <source>
        <strain evidence="3">cv. DUN x IM62</strain>
    </source>
</reference>
<dbReference type="Gene3D" id="1.20.1280.50">
    <property type="match status" value="1"/>
</dbReference>
<dbReference type="InterPro" id="IPR001810">
    <property type="entry name" value="F-box_dom"/>
</dbReference>
<name>A0A022R650_ERYGU</name>
<dbReference type="PROSITE" id="PS50181">
    <property type="entry name" value="FBOX"/>
    <property type="match status" value="1"/>
</dbReference>
<dbReference type="CDD" id="cd22157">
    <property type="entry name" value="F-box_AtFBW1-like"/>
    <property type="match status" value="1"/>
</dbReference>
<evidence type="ECO:0000259" key="1">
    <source>
        <dbReference type="PROSITE" id="PS50181"/>
    </source>
</evidence>
<dbReference type="NCBIfam" id="TIGR01640">
    <property type="entry name" value="F_box_assoc_1"/>
    <property type="match status" value="1"/>
</dbReference>
<protein>
    <recommendedName>
        <fullName evidence="1">F-box domain-containing protein</fullName>
    </recommendedName>
</protein>
<dbReference type="Proteomes" id="UP000030748">
    <property type="component" value="Unassembled WGS sequence"/>
</dbReference>
<feature type="domain" description="F-box" evidence="1">
    <location>
        <begin position="29"/>
        <end position="75"/>
    </location>
</feature>
<dbReference type="SUPFAM" id="SSF81383">
    <property type="entry name" value="F-box domain"/>
    <property type="match status" value="1"/>
</dbReference>
<gene>
    <name evidence="2" type="ORF">MIMGU_mgv1a007906mg</name>
</gene>
<sequence>MITNQSNIPKPEKQIRRFHSHRHHNMVEFDGIGHLPRDLVIEILTRLPSKDLCRLRCVSQSWRSLLTRDADFMSRHVELSKQKPLLLVRRYISDGTGELNNSKITVELTSMDLRGEVTDKFTRVIDGAVHAFVTCGPLSILCCMFSMYVCNPSIQQVARVPFRSNTRLYNVGFGYLPATKEYKIVHMFCRSLVGNGKMGCEIFSFGTQTGVGSGSWRTIGDCPFSAWTDEYPVCVNGIIYWALSSGWKDKSILSLDLEREEFSSISYPTHESKKYSFLEYIGLMGSLCVVGFSAEASTMDIWMLKGNKKKKNNENWSVEYSINLYPLCPKFLIPSDDQADEILVHMEQKDLICYSLKNRTSEKIEYYRAMKTYNKPCLYYDSLIPMLTNGV</sequence>
<proteinExistence type="predicted"/>
<dbReference type="OrthoDB" id="5319261at2759"/>
<dbReference type="PhylomeDB" id="A0A022R650"/>
<dbReference type="STRING" id="4155.A0A022R650"/>
<dbReference type="InterPro" id="IPR013187">
    <property type="entry name" value="F-box-assoc_dom_typ3"/>
</dbReference>
<dbReference type="KEGG" id="egt:105960082"/>
<dbReference type="PANTHER" id="PTHR31111:SF136">
    <property type="entry name" value="F-BOX ASSOCIATED DOMAIN-CONTAINING PROTEIN"/>
    <property type="match status" value="1"/>
</dbReference>
<dbReference type="Pfam" id="PF08268">
    <property type="entry name" value="FBA_3"/>
    <property type="match status" value="1"/>
</dbReference>
<accession>A0A022R650</accession>
<dbReference type="OMA" id="DSCWRAM"/>
<dbReference type="SMART" id="SM00256">
    <property type="entry name" value="FBOX"/>
    <property type="match status" value="1"/>
</dbReference>
<dbReference type="EMBL" id="KI630617">
    <property type="protein sequence ID" value="EYU35479.1"/>
    <property type="molecule type" value="Genomic_DNA"/>
</dbReference>
<organism evidence="2 3">
    <name type="scientific">Erythranthe guttata</name>
    <name type="common">Yellow monkey flower</name>
    <name type="synonym">Mimulus guttatus</name>
    <dbReference type="NCBI Taxonomy" id="4155"/>
    <lineage>
        <taxon>Eukaryota</taxon>
        <taxon>Viridiplantae</taxon>
        <taxon>Streptophyta</taxon>
        <taxon>Embryophyta</taxon>
        <taxon>Tracheophyta</taxon>
        <taxon>Spermatophyta</taxon>
        <taxon>Magnoliopsida</taxon>
        <taxon>eudicotyledons</taxon>
        <taxon>Gunneridae</taxon>
        <taxon>Pentapetalae</taxon>
        <taxon>asterids</taxon>
        <taxon>lamiids</taxon>
        <taxon>Lamiales</taxon>
        <taxon>Phrymaceae</taxon>
        <taxon>Erythranthe</taxon>
    </lineage>
</organism>